<feature type="non-terminal residue" evidence="4">
    <location>
        <position position="127"/>
    </location>
</feature>
<dbReference type="Proteomes" id="UP001497623">
    <property type="component" value="Unassembled WGS sequence"/>
</dbReference>
<evidence type="ECO:0000313" key="4">
    <source>
        <dbReference type="EMBL" id="CAL4188504.1"/>
    </source>
</evidence>
<gene>
    <name evidence="4" type="ORF">MNOR_LOCUS36295</name>
</gene>
<dbReference type="Pfam" id="PF00379">
    <property type="entry name" value="Chitin_bind_4"/>
    <property type="match status" value="1"/>
</dbReference>
<feature type="compositionally biased region" description="Basic and acidic residues" evidence="3">
    <location>
        <begin position="27"/>
        <end position="38"/>
    </location>
</feature>
<dbReference type="PROSITE" id="PS00233">
    <property type="entry name" value="CHIT_BIND_RR_1"/>
    <property type="match status" value="1"/>
</dbReference>
<feature type="compositionally biased region" description="Basic residues" evidence="3">
    <location>
        <begin position="39"/>
        <end position="49"/>
    </location>
</feature>
<dbReference type="PRINTS" id="PR00947">
    <property type="entry name" value="CUTICLE"/>
</dbReference>
<feature type="region of interest" description="Disordered" evidence="3">
    <location>
        <begin position="27"/>
        <end position="63"/>
    </location>
</feature>
<keyword evidence="1 2" id="KW-0193">Cuticle</keyword>
<keyword evidence="5" id="KW-1185">Reference proteome</keyword>
<evidence type="ECO:0000256" key="3">
    <source>
        <dbReference type="SAM" id="MobiDB-lite"/>
    </source>
</evidence>
<dbReference type="PROSITE" id="PS51155">
    <property type="entry name" value="CHIT_BIND_RR_2"/>
    <property type="match status" value="1"/>
</dbReference>
<dbReference type="GO" id="GO:0042302">
    <property type="term" value="F:structural constituent of cuticle"/>
    <property type="evidence" value="ECO:0007669"/>
    <property type="project" value="UniProtKB-UniRule"/>
</dbReference>
<evidence type="ECO:0000256" key="2">
    <source>
        <dbReference type="PROSITE-ProRule" id="PRU00497"/>
    </source>
</evidence>
<dbReference type="AlphaFoldDB" id="A0AAV2SJ33"/>
<proteinExistence type="predicted"/>
<dbReference type="InterPro" id="IPR051217">
    <property type="entry name" value="Insect_Cuticle_Struc_Prot"/>
</dbReference>
<dbReference type="PANTHER" id="PTHR12236">
    <property type="entry name" value="STRUCTURAL CONTITUENT OF CUTICLE"/>
    <property type="match status" value="1"/>
</dbReference>
<comment type="caution">
    <text evidence="4">The sequence shown here is derived from an EMBL/GenBank/DDBJ whole genome shotgun (WGS) entry which is preliminary data.</text>
</comment>
<dbReference type="InterPro" id="IPR000618">
    <property type="entry name" value="Insect_cuticle"/>
</dbReference>
<dbReference type="PANTHER" id="PTHR12236:SF79">
    <property type="entry name" value="CUTICULAR PROTEIN 50CB-RELATED"/>
    <property type="match status" value="1"/>
</dbReference>
<reference evidence="4 5" key="1">
    <citation type="submission" date="2024-05" db="EMBL/GenBank/DDBJ databases">
        <authorList>
            <person name="Wallberg A."/>
        </authorList>
    </citation>
    <scope>NUCLEOTIDE SEQUENCE [LARGE SCALE GENOMIC DNA]</scope>
</reference>
<feature type="non-terminal residue" evidence="4">
    <location>
        <position position="1"/>
    </location>
</feature>
<evidence type="ECO:0000256" key="1">
    <source>
        <dbReference type="ARBA" id="ARBA00022460"/>
    </source>
</evidence>
<dbReference type="GO" id="GO:0005615">
    <property type="term" value="C:extracellular space"/>
    <property type="evidence" value="ECO:0007669"/>
    <property type="project" value="TreeGrafter"/>
</dbReference>
<sequence length="127" mass="14343">QGALHSVGHHGAHLDNDHHAVHNLGHHEAPHHRSEAHHSAHHAKPHHTGHHNEGTYHNSNGQHGFNYAVHDDYSGAKFGHSETHDEYRVEGTYYVHLPDGRVQTVNYYADETGYHPTIVYEGTPTYH</sequence>
<protein>
    <submittedName>
        <fullName evidence="4">Uncharacterized protein</fullName>
    </submittedName>
</protein>
<dbReference type="EMBL" id="CAXKWB010065043">
    <property type="protein sequence ID" value="CAL4188504.1"/>
    <property type="molecule type" value="Genomic_DNA"/>
</dbReference>
<evidence type="ECO:0000313" key="5">
    <source>
        <dbReference type="Proteomes" id="UP001497623"/>
    </source>
</evidence>
<dbReference type="InterPro" id="IPR031311">
    <property type="entry name" value="CHIT_BIND_RR_consensus"/>
</dbReference>
<organism evidence="4 5">
    <name type="scientific">Meganyctiphanes norvegica</name>
    <name type="common">Northern krill</name>
    <name type="synonym">Thysanopoda norvegica</name>
    <dbReference type="NCBI Taxonomy" id="48144"/>
    <lineage>
        <taxon>Eukaryota</taxon>
        <taxon>Metazoa</taxon>
        <taxon>Ecdysozoa</taxon>
        <taxon>Arthropoda</taxon>
        <taxon>Crustacea</taxon>
        <taxon>Multicrustacea</taxon>
        <taxon>Malacostraca</taxon>
        <taxon>Eumalacostraca</taxon>
        <taxon>Eucarida</taxon>
        <taxon>Euphausiacea</taxon>
        <taxon>Euphausiidae</taxon>
        <taxon>Meganyctiphanes</taxon>
    </lineage>
</organism>
<dbReference type="GO" id="GO:0031012">
    <property type="term" value="C:extracellular matrix"/>
    <property type="evidence" value="ECO:0007669"/>
    <property type="project" value="TreeGrafter"/>
</dbReference>
<accession>A0AAV2SJ33</accession>
<name>A0AAV2SJ33_MEGNR</name>